<evidence type="ECO:0000256" key="3">
    <source>
        <dbReference type="ARBA" id="ARBA00023163"/>
    </source>
</evidence>
<keyword evidence="2" id="KW-0238">DNA-binding</keyword>
<dbReference type="OMA" id="YKRDWAR"/>
<dbReference type="OrthoDB" id="118550at2759"/>
<evidence type="ECO:0000259" key="6">
    <source>
        <dbReference type="PROSITE" id="PS51293"/>
    </source>
</evidence>
<dbReference type="InterPro" id="IPR017930">
    <property type="entry name" value="Myb_dom"/>
</dbReference>
<keyword evidence="4" id="KW-0539">Nucleus</keyword>
<feature type="non-terminal residue" evidence="8">
    <location>
        <position position="1"/>
    </location>
</feature>
<dbReference type="Gene3D" id="1.10.10.60">
    <property type="entry name" value="Homeodomain-like"/>
    <property type="match status" value="1"/>
</dbReference>
<dbReference type="GeneID" id="20221118"/>
<accession>F0YJV7</accession>
<proteinExistence type="predicted"/>
<evidence type="ECO:0000256" key="1">
    <source>
        <dbReference type="ARBA" id="ARBA00023015"/>
    </source>
</evidence>
<evidence type="ECO:0000259" key="7">
    <source>
        <dbReference type="PROSITE" id="PS51294"/>
    </source>
</evidence>
<dbReference type="PANTHER" id="PTHR12802">
    <property type="entry name" value="SWI/SNF COMPLEX-RELATED"/>
    <property type="match status" value="1"/>
</dbReference>
<dbReference type="PROSITE" id="PS50090">
    <property type="entry name" value="MYB_LIKE"/>
    <property type="match status" value="1"/>
</dbReference>
<dbReference type="SUPFAM" id="SSF46689">
    <property type="entry name" value="Homeodomain-like"/>
    <property type="match status" value="1"/>
</dbReference>
<dbReference type="NCBIfam" id="TIGR01557">
    <property type="entry name" value="myb_SHAQKYF"/>
    <property type="match status" value="1"/>
</dbReference>
<feature type="non-terminal residue" evidence="8">
    <location>
        <position position="53"/>
    </location>
</feature>
<reference evidence="8 9" key="1">
    <citation type="journal article" date="2011" name="Proc. Natl. Acad. Sci. U.S.A.">
        <title>Niche of harmful alga Aureococcus anophagefferens revealed through ecogenomics.</title>
        <authorList>
            <person name="Gobler C.J."/>
            <person name="Berry D.L."/>
            <person name="Dyhrman S.T."/>
            <person name="Wilhelm S.W."/>
            <person name="Salamov A."/>
            <person name="Lobanov A.V."/>
            <person name="Zhang Y."/>
            <person name="Collier J.L."/>
            <person name="Wurch L.L."/>
            <person name="Kustka A.B."/>
            <person name="Dill B.D."/>
            <person name="Shah M."/>
            <person name="VerBerkmoes N.C."/>
            <person name="Kuo A."/>
            <person name="Terry A."/>
            <person name="Pangilinan J."/>
            <person name="Lindquist E.A."/>
            <person name="Lucas S."/>
            <person name="Paulsen I.T."/>
            <person name="Hattenrath-Lehmann T.K."/>
            <person name="Talmage S.C."/>
            <person name="Walker E.A."/>
            <person name="Koch F."/>
            <person name="Burson A.M."/>
            <person name="Marcoval M.A."/>
            <person name="Tang Y.Z."/>
            <person name="Lecleir G.R."/>
            <person name="Coyne K.J."/>
            <person name="Berg G.M."/>
            <person name="Bertrand E.M."/>
            <person name="Saito M.A."/>
            <person name="Gladyshev V.N."/>
            <person name="Grigoriev I.V."/>
        </authorList>
    </citation>
    <scope>NUCLEOTIDE SEQUENCE [LARGE SCALE GENOMIC DNA]</scope>
    <source>
        <strain evidence="9">CCMP 1984</strain>
    </source>
</reference>
<organism evidence="9">
    <name type="scientific">Aureococcus anophagefferens</name>
    <name type="common">Harmful bloom alga</name>
    <dbReference type="NCBI Taxonomy" id="44056"/>
    <lineage>
        <taxon>Eukaryota</taxon>
        <taxon>Sar</taxon>
        <taxon>Stramenopiles</taxon>
        <taxon>Ochrophyta</taxon>
        <taxon>Pelagophyceae</taxon>
        <taxon>Pelagomonadales</taxon>
        <taxon>Pelagomonadaceae</taxon>
        <taxon>Aureococcus</taxon>
    </lineage>
</organism>
<dbReference type="InParanoid" id="F0YJV7"/>
<dbReference type="EMBL" id="GL833149">
    <property type="protein sequence ID" value="EGB04570.1"/>
    <property type="molecule type" value="Genomic_DNA"/>
</dbReference>
<sequence>QRHGRWTEEEHQQFLELMQKYGRSWTKISQVMLTRSEPQVRSHAQKHFLRVNR</sequence>
<dbReference type="Pfam" id="PF00249">
    <property type="entry name" value="Myb_DNA-binding"/>
    <property type="match status" value="1"/>
</dbReference>
<dbReference type="InterPro" id="IPR001005">
    <property type="entry name" value="SANT/Myb"/>
</dbReference>
<feature type="domain" description="SANT" evidence="6">
    <location>
        <begin position="1"/>
        <end position="52"/>
    </location>
</feature>
<dbReference type="Proteomes" id="UP000002729">
    <property type="component" value="Unassembled WGS sequence"/>
</dbReference>
<dbReference type="RefSeq" id="XP_009040677.1">
    <property type="nucleotide sequence ID" value="XM_009042429.1"/>
</dbReference>
<feature type="domain" description="HTH myb-type" evidence="7">
    <location>
        <begin position="1"/>
        <end position="52"/>
    </location>
</feature>
<dbReference type="InterPro" id="IPR009057">
    <property type="entry name" value="Homeodomain-like_sf"/>
</dbReference>
<dbReference type="PROSITE" id="PS51294">
    <property type="entry name" value="HTH_MYB"/>
    <property type="match status" value="1"/>
</dbReference>
<evidence type="ECO:0000259" key="5">
    <source>
        <dbReference type="PROSITE" id="PS50090"/>
    </source>
</evidence>
<keyword evidence="9" id="KW-1185">Reference proteome</keyword>
<dbReference type="AlphaFoldDB" id="F0YJV7"/>
<dbReference type="InterPro" id="IPR017884">
    <property type="entry name" value="SANT_dom"/>
</dbReference>
<evidence type="ECO:0000313" key="9">
    <source>
        <dbReference type="Proteomes" id="UP000002729"/>
    </source>
</evidence>
<evidence type="ECO:0000256" key="4">
    <source>
        <dbReference type="ARBA" id="ARBA00023242"/>
    </source>
</evidence>
<dbReference type="SMART" id="SM00717">
    <property type="entry name" value="SANT"/>
    <property type="match status" value="1"/>
</dbReference>
<keyword evidence="3" id="KW-0804">Transcription</keyword>
<protein>
    <submittedName>
        <fullName evidence="8">Uncharacterized protein</fullName>
    </submittedName>
</protein>
<dbReference type="InterPro" id="IPR006447">
    <property type="entry name" value="Myb_dom_plants"/>
</dbReference>
<dbReference type="CDD" id="cd00167">
    <property type="entry name" value="SANT"/>
    <property type="match status" value="1"/>
</dbReference>
<dbReference type="GO" id="GO:0003677">
    <property type="term" value="F:DNA binding"/>
    <property type="evidence" value="ECO:0007669"/>
    <property type="project" value="UniProtKB-KW"/>
</dbReference>
<name>F0YJV7_AURAN</name>
<dbReference type="KEGG" id="aaf:AURANDRAFT_32281"/>
<dbReference type="PROSITE" id="PS51293">
    <property type="entry name" value="SANT"/>
    <property type="match status" value="1"/>
</dbReference>
<keyword evidence="1" id="KW-0805">Transcription regulation</keyword>
<gene>
    <name evidence="8" type="ORF">AURANDRAFT_32281</name>
</gene>
<evidence type="ECO:0000313" key="8">
    <source>
        <dbReference type="EMBL" id="EGB04570.1"/>
    </source>
</evidence>
<evidence type="ECO:0000256" key="2">
    <source>
        <dbReference type="ARBA" id="ARBA00023125"/>
    </source>
</evidence>
<feature type="domain" description="Myb-like" evidence="5">
    <location>
        <begin position="1"/>
        <end position="48"/>
    </location>
</feature>